<protein>
    <submittedName>
        <fullName evidence="6">Valine--pyruvate transaminase</fullName>
    </submittedName>
</protein>
<feature type="domain" description="Aminotransferase class I/classII large" evidence="5">
    <location>
        <begin position="180"/>
        <end position="405"/>
    </location>
</feature>
<dbReference type="GO" id="GO:0030170">
    <property type="term" value="F:pyridoxal phosphate binding"/>
    <property type="evidence" value="ECO:0007669"/>
    <property type="project" value="InterPro"/>
</dbReference>
<dbReference type="EMBL" id="AP024086">
    <property type="protein sequence ID" value="BCL60171.1"/>
    <property type="molecule type" value="Genomic_DNA"/>
</dbReference>
<dbReference type="RefSeq" id="WP_228856333.1">
    <property type="nucleotide sequence ID" value="NZ_AP024086.1"/>
</dbReference>
<reference evidence="6" key="1">
    <citation type="submission" date="2020-09" db="EMBL/GenBank/DDBJ databases">
        <title>Desulfogranum mesoprofundum gen. nov., sp. nov., a novel mesophilic, sulfate-reducing chemolithoautotroph isolated from a deep-sea hydrothermal vent chimney in the Suiyo Seamount.</title>
        <authorList>
            <person name="Hashimoto Y."/>
            <person name="Nakagawa S."/>
        </authorList>
    </citation>
    <scope>NUCLEOTIDE SEQUENCE</scope>
    <source>
        <strain evidence="6">KT2</strain>
    </source>
</reference>
<dbReference type="GO" id="GO:0009042">
    <property type="term" value="F:valine-pyruvate transaminase activity"/>
    <property type="evidence" value="ECO:0007669"/>
    <property type="project" value="TreeGrafter"/>
</dbReference>
<keyword evidence="7" id="KW-1185">Reference proteome</keyword>
<dbReference type="Pfam" id="PF00155">
    <property type="entry name" value="Aminotran_1_2"/>
    <property type="match status" value="1"/>
</dbReference>
<evidence type="ECO:0000256" key="2">
    <source>
        <dbReference type="ARBA" id="ARBA00022576"/>
    </source>
</evidence>
<dbReference type="InterPro" id="IPR004839">
    <property type="entry name" value="Aminotransferase_I/II_large"/>
</dbReference>
<dbReference type="CDD" id="cd00609">
    <property type="entry name" value="AAT_like"/>
    <property type="match status" value="1"/>
</dbReference>
<dbReference type="InterPro" id="IPR050859">
    <property type="entry name" value="Class-I_PLP-dep_aminotransf"/>
</dbReference>
<evidence type="ECO:0000256" key="1">
    <source>
        <dbReference type="ARBA" id="ARBA00001933"/>
    </source>
</evidence>
<proteinExistence type="predicted"/>
<dbReference type="GO" id="GO:0005829">
    <property type="term" value="C:cytosol"/>
    <property type="evidence" value="ECO:0007669"/>
    <property type="project" value="TreeGrafter"/>
</dbReference>
<gene>
    <name evidence="6" type="primary">avtA</name>
    <name evidence="6" type="ORF">DGMP_08640</name>
</gene>
<evidence type="ECO:0000313" key="6">
    <source>
        <dbReference type="EMBL" id="BCL60171.1"/>
    </source>
</evidence>
<keyword evidence="4" id="KW-0663">Pyridoxal phosphate</keyword>
<keyword evidence="3" id="KW-0808">Transferase</keyword>
<evidence type="ECO:0000256" key="3">
    <source>
        <dbReference type="ARBA" id="ARBA00022679"/>
    </source>
</evidence>
<sequence length="421" mass="46851">MEFSRFGRKMTSNAGILSLMDDLGKALLSGGENMIMMGGGNPGVVPEFRETVQQRLRTICDDSRLFHQLTGVYGPLCGDHGFVEGLASLLNREHGWDVGPENICLTNGSQTAFFYLFNLFGGLYEDGLRKKICLPLAPEYIGYADLGLEEELFVTTRPRIEYLDDGMFKYRVDFDELAIGDDIGAICVSRPTNPTGNVVTDREVEKLSKLAEEKNIPLIIDSAYGLPFPCMVYTDARPLWNKNTIVCLSLSKLGLPAIRTGIVVADENVVKALGSMNAIMSLTPTSVGATLMREIVKSGEIGKISHDLIQPFYKRKMENALGAVREQFAGIPCRIHKPEGAMFLWLWFEDLPISSLELYERLKKRGVLVVSGHYFFPGLRSAWKHKDECLRVTYAQDDDAIRRGIAIIAEEVKKAYSTSTP</sequence>
<organism evidence="6 7">
    <name type="scientific">Desulfomarina profundi</name>
    <dbReference type="NCBI Taxonomy" id="2772557"/>
    <lineage>
        <taxon>Bacteria</taxon>
        <taxon>Pseudomonadati</taxon>
        <taxon>Thermodesulfobacteriota</taxon>
        <taxon>Desulfobulbia</taxon>
        <taxon>Desulfobulbales</taxon>
        <taxon>Desulfobulbaceae</taxon>
        <taxon>Desulfomarina</taxon>
    </lineage>
</organism>
<evidence type="ECO:0000256" key="4">
    <source>
        <dbReference type="ARBA" id="ARBA00022898"/>
    </source>
</evidence>
<dbReference type="NCBIfam" id="NF006964">
    <property type="entry name" value="PRK09440.1-2"/>
    <property type="match status" value="1"/>
</dbReference>
<dbReference type="PANTHER" id="PTHR42790">
    <property type="entry name" value="AMINOTRANSFERASE"/>
    <property type="match status" value="1"/>
</dbReference>
<evidence type="ECO:0000313" key="7">
    <source>
        <dbReference type="Proteomes" id="UP000826725"/>
    </source>
</evidence>
<comment type="cofactor">
    <cofactor evidence="1">
        <name>pyridoxal 5'-phosphate</name>
        <dbReference type="ChEBI" id="CHEBI:597326"/>
    </cofactor>
</comment>
<dbReference type="Proteomes" id="UP000826725">
    <property type="component" value="Chromosome"/>
</dbReference>
<name>A0A8D5JQL7_9BACT</name>
<dbReference type="AlphaFoldDB" id="A0A8D5JQL7"/>
<dbReference type="PANTHER" id="PTHR42790:SF4">
    <property type="entry name" value="VALINE--PYRUVATE AMINOTRANSFERASE"/>
    <property type="match status" value="1"/>
</dbReference>
<dbReference type="GO" id="GO:1901605">
    <property type="term" value="P:alpha-amino acid metabolic process"/>
    <property type="evidence" value="ECO:0007669"/>
    <property type="project" value="TreeGrafter"/>
</dbReference>
<dbReference type="NCBIfam" id="NF006967">
    <property type="entry name" value="PRK09440.1-5"/>
    <property type="match status" value="1"/>
</dbReference>
<dbReference type="KEGG" id="dbk:DGMP_08640"/>
<keyword evidence="2" id="KW-0032">Aminotransferase</keyword>
<accession>A0A8D5JQL7</accession>
<evidence type="ECO:0000259" key="5">
    <source>
        <dbReference type="Pfam" id="PF00155"/>
    </source>
</evidence>